<dbReference type="Proteomes" id="UP000695007">
    <property type="component" value="Unplaced"/>
</dbReference>
<feature type="region of interest" description="Disordered" evidence="10">
    <location>
        <begin position="173"/>
        <end position="203"/>
    </location>
</feature>
<evidence type="ECO:0000256" key="7">
    <source>
        <dbReference type="ARBA" id="ARBA00022490"/>
    </source>
</evidence>
<gene>
    <name evidence="13" type="primary">LOC105361082</name>
</gene>
<accession>A0AAJ7DU17</accession>
<evidence type="ECO:0000256" key="9">
    <source>
        <dbReference type="ARBA" id="ARBA00023242"/>
    </source>
</evidence>
<proteinExistence type="inferred from homology"/>
<dbReference type="GO" id="GO:0015031">
    <property type="term" value="P:protein transport"/>
    <property type="evidence" value="ECO:0007669"/>
    <property type="project" value="UniProtKB-KW"/>
</dbReference>
<name>A0AAJ7DU17_9HYME</name>
<dbReference type="GO" id="GO:0032502">
    <property type="term" value="P:developmental process"/>
    <property type="evidence" value="ECO:0007669"/>
    <property type="project" value="TreeGrafter"/>
</dbReference>
<protein>
    <recommendedName>
        <fullName evidence="5">Probable RNA polymerase II nuclear localization protein SLC7A6OS</fullName>
    </recommendedName>
</protein>
<dbReference type="CTD" id="49505"/>
<evidence type="ECO:0000256" key="10">
    <source>
        <dbReference type="SAM" id="MobiDB-lite"/>
    </source>
</evidence>
<dbReference type="RefSeq" id="XP_011496487.1">
    <property type="nucleotide sequence ID" value="XM_011498185.1"/>
</dbReference>
<sequence length="272" mass="31436">MAAILRVKRKKDEEPLDALLISCKRQKIESDEITPLTAIVKFAGTVEKQEDSIVKHITKTFSKDVLKNNFKQHIVDITKKAREKTRQESNENRYKIISNLRSLDTSLVENFEESIVNIIDVEDTKAIVNDKTDIDYVYDLYYTQTEEVLQLENLLSVQPVENDLVFEDYYNKENEDEGDSEDSNSESNWKNDYPDSDNSEESFAENSIKNAMRNLDIENTLSSDSDDIVYGLDEHDVDKYGYMYAKYKARMMEEENSDNAADFNCDSDDSDA</sequence>
<feature type="compositionally biased region" description="Acidic residues" evidence="10">
    <location>
        <begin position="194"/>
        <end position="203"/>
    </location>
</feature>
<keyword evidence="12" id="KW-1185">Reference proteome</keyword>
<comment type="subcellular location">
    <subcellularLocation>
        <location evidence="3">Cytoplasm</location>
    </subcellularLocation>
    <subcellularLocation>
        <location evidence="2">Nucleus</location>
    </subcellularLocation>
</comment>
<feature type="compositionally biased region" description="Acidic residues" evidence="10">
    <location>
        <begin position="174"/>
        <end position="184"/>
    </location>
</feature>
<evidence type="ECO:0000259" key="11">
    <source>
        <dbReference type="Pfam" id="PF08574"/>
    </source>
</evidence>
<organism evidence="12 13">
    <name type="scientific">Ceratosolen solmsi marchali</name>
    <dbReference type="NCBI Taxonomy" id="326594"/>
    <lineage>
        <taxon>Eukaryota</taxon>
        <taxon>Metazoa</taxon>
        <taxon>Ecdysozoa</taxon>
        <taxon>Arthropoda</taxon>
        <taxon>Hexapoda</taxon>
        <taxon>Insecta</taxon>
        <taxon>Pterygota</taxon>
        <taxon>Neoptera</taxon>
        <taxon>Endopterygota</taxon>
        <taxon>Hymenoptera</taxon>
        <taxon>Apocrita</taxon>
        <taxon>Proctotrupomorpha</taxon>
        <taxon>Chalcidoidea</taxon>
        <taxon>Agaonidae</taxon>
        <taxon>Agaoninae</taxon>
        <taxon>Ceratosolen</taxon>
    </lineage>
</organism>
<dbReference type="PANTHER" id="PTHR31196">
    <property type="entry name" value="RNA POLYMERASE II NUCLEAR LOCALIZATION PROTEIN SLC7A6OS-RELATED"/>
    <property type="match status" value="1"/>
</dbReference>
<evidence type="ECO:0000313" key="12">
    <source>
        <dbReference type="Proteomes" id="UP000695007"/>
    </source>
</evidence>
<comment type="similarity">
    <text evidence="4">Belongs to the IWR1/SLC7A6OS family.</text>
</comment>
<evidence type="ECO:0000256" key="5">
    <source>
        <dbReference type="ARBA" id="ARBA00017036"/>
    </source>
</evidence>
<evidence type="ECO:0000256" key="1">
    <source>
        <dbReference type="ARBA" id="ARBA00003202"/>
    </source>
</evidence>
<dbReference type="Pfam" id="PF08574">
    <property type="entry name" value="Iwr1"/>
    <property type="match status" value="1"/>
</dbReference>
<evidence type="ECO:0000256" key="4">
    <source>
        <dbReference type="ARBA" id="ARBA00010218"/>
    </source>
</evidence>
<dbReference type="InterPro" id="IPR013883">
    <property type="entry name" value="TF_Iwr1_dom"/>
</dbReference>
<keyword evidence="9" id="KW-0539">Nucleus</keyword>
<evidence type="ECO:0000313" key="13">
    <source>
        <dbReference type="RefSeq" id="XP_011496487.1"/>
    </source>
</evidence>
<comment type="function">
    <text evidence="1">Directs RNA polymerase II nuclear import.</text>
</comment>
<keyword evidence="7" id="KW-0963">Cytoplasm</keyword>
<evidence type="ECO:0000256" key="3">
    <source>
        <dbReference type="ARBA" id="ARBA00004496"/>
    </source>
</evidence>
<evidence type="ECO:0000256" key="8">
    <source>
        <dbReference type="ARBA" id="ARBA00022927"/>
    </source>
</evidence>
<dbReference type="GeneID" id="105361082"/>
<keyword evidence="6" id="KW-0813">Transport</keyword>
<evidence type="ECO:0000256" key="6">
    <source>
        <dbReference type="ARBA" id="ARBA00022448"/>
    </source>
</evidence>
<dbReference type="KEGG" id="csol:105361082"/>
<dbReference type="AlphaFoldDB" id="A0AAJ7DU17"/>
<feature type="domain" description="Transcription factor Iwr1" evidence="11">
    <location>
        <begin position="135"/>
        <end position="197"/>
    </location>
</feature>
<dbReference type="InterPro" id="IPR040218">
    <property type="entry name" value="SLC7A6OS"/>
</dbReference>
<dbReference type="PANTHER" id="PTHR31196:SF2">
    <property type="entry name" value="RNA POLYMERASE II NUCLEAR LOCALIZATION PROTEIN SLC7A6OS-RELATED"/>
    <property type="match status" value="1"/>
</dbReference>
<reference evidence="13" key="1">
    <citation type="submission" date="2025-08" db="UniProtKB">
        <authorList>
            <consortium name="RefSeq"/>
        </authorList>
    </citation>
    <scope>IDENTIFICATION</scope>
</reference>
<dbReference type="GO" id="GO:0005634">
    <property type="term" value="C:nucleus"/>
    <property type="evidence" value="ECO:0007669"/>
    <property type="project" value="UniProtKB-SubCell"/>
</dbReference>
<keyword evidence="8" id="KW-0653">Protein transport</keyword>
<dbReference type="GO" id="GO:0005737">
    <property type="term" value="C:cytoplasm"/>
    <property type="evidence" value="ECO:0007669"/>
    <property type="project" value="UniProtKB-SubCell"/>
</dbReference>
<evidence type="ECO:0000256" key="2">
    <source>
        <dbReference type="ARBA" id="ARBA00004123"/>
    </source>
</evidence>